<dbReference type="PANTHER" id="PTHR24198:SF165">
    <property type="entry name" value="ANKYRIN REPEAT-CONTAINING PROTEIN-RELATED"/>
    <property type="match status" value="1"/>
</dbReference>
<reference evidence="4 5" key="1">
    <citation type="submission" date="2015-09" db="EMBL/GenBank/DDBJ databases">
        <title>Draft genome of a European isolate of the apple canker pathogen Neonectria ditissima.</title>
        <authorList>
            <person name="Gomez-Cortecero A."/>
            <person name="Harrison R.J."/>
            <person name="Armitage A.D."/>
        </authorList>
    </citation>
    <scope>NUCLEOTIDE SEQUENCE [LARGE SCALE GENOMIC DNA]</scope>
    <source>
        <strain evidence="4 5">R09/05</strain>
    </source>
</reference>
<proteinExistence type="predicted"/>
<dbReference type="PROSITE" id="PS50297">
    <property type="entry name" value="ANK_REP_REGION"/>
    <property type="match status" value="1"/>
</dbReference>
<comment type="caution">
    <text evidence="4">The sequence shown here is derived from an EMBL/GenBank/DDBJ whole genome shotgun (WGS) entry which is preliminary data.</text>
</comment>
<dbReference type="SMART" id="SM00248">
    <property type="entry name" value="ANK"/>
    <property type="match status" value="4"/>
</dbReference>
<keyword evidence="2 3" id="KW-0040">ANK repeat</keyword>
<name>A0A0P7BMF9_9HYPO</name>
<protein>
    <submittedName>
        <fullName evidence="4">Uncharacterized protein</fullName>
    </submittedName>
</protein>
<keyword evidence="5" id="KW-1185">Reference proteome</keyword>
<keyword evidence="1" id="KW-0677">Repeat</keyword>
<dbReference type="Gene3D" id="1.25.40.20">
    <property type="entry name" value="Ankyrin repeat-containing domain"/>
    <property type="match status" value="2"/>
</dbReference>
<dbReference type="OrthoDB" id="426293at2759"/>
<evidence type="ECO:0000313" key="5">
    <source>
        <dbReference type="Proteomes" id="UP000050424"/>
    </source>
</evidence>
<feature type="repeat" description="ANK" evidence="3">
    <location>
        <begin position="200"/>
        <end position="232"/>
    </location>
</feature>
<dbReference type="STRING" id="78410.A0A0P7BMF9"/>
<evidence type="ECO:0000313" key="4">
    <source>
        <dbReference type="EMBL" id="KPM41437.1"/>
    </source>
</evidence>
<dbReference type="InterPro" id="IPR036770">
    <property type="entry name" value="Ankyrin_rpt-contain_sf"/>
</dbReference>
<dbReference type="SUPFAM" id="SSF48403">
    <property type="entry name" value="Ankyrin repeat"/>
    <property type="match status" value="1"/>
</dbReference>
<dbReference type="PANTHER" id="PTHR24198">
    <property type="entry name" value="ANKYRIN REPEAT AND PROTEIN KINASE DOMAIN-CONTAINING PROTEIN"/>
    <property type="match status" value="1"/>
</dbReference>
<dbReference type="EMBL" id="LKCW01000065">
    <property type="protein sequence ID" value="KPM41437.1"/>
    <property type="molecule type" value="Genomic_DNA"/>
</dbReference>
<dbReference type="Pfam" id="PF12796">
    <property type="entry name" value="Ank_2"/>
    <property type="match status" value="2"/>
</dbReference>
<dbReference type="AlphaFoldDB" id="A0A0P7BMF9"/>
<evidence type="ECO:0000256" key="2">
    <source>
        <dbReference type="ARBA" id="ARBA00023043"/>
    </source>
</evidence>
<evidence type="ECO:0000256" key="1">
    <source>
        <dbReference type="ARBA" id="ARBA00022737"/>
    </source>
</evidence>
<dbReference type="Proteomes" id="UP000050424">
    <property type="component" value="Unassembled WGS sequence"/>
</dbReference>
<accession>A0A0P7BMF9</accession>
<sequence>MEPETEPRLIEAASDGDLEQLQHLMLREQSDERLVQKLLAVAAWKSQTPIIEFLLSEYSPSSIDEEPVRAAIYSGSIPLFSALLSHDPSIINMQFDKRGTPIIVACMSQKPLEFLRFLLEAGADPNQDPDATMTYPLGFVAVFYQDCEVVDLLLEYGARLDQSGALRLAAWKNNKAMVRHLLKRGADHDNNRSDLRKPSKADLALHAAAKGGHIEIMKILLDHGVSPDVKDGAGNTATQIIDETERAGKDLSEAKELLSRYQ</sequence>
<evidence type="ECO:0000256" key="3">
    <source>
        <dbReference type="PROSITE-ProRule" id="PRU00023"/>
    </source>
</evidence>
<dbReference type="InterPro" id="IPR002110">
    <property type="entry name" value="Ankyrin_rpt"/>
</dbReference>
<organism evidence="4 5">
    <name type="scientific">Neonectria ditissima</name>
    <dbReference type="NCBI Taxonomy" id="78410"/>
    <lineage>
        <taxon>Eukaryota</taxon>
        <taxon>Fungi</taxon>
        <taxon>Dikarya</taxon>
        <taxon>Ascomycota</taxon>
        <taxon>Pezizomycotina</taxon>
        <taxon>Sordariomycetes</taxon>
        <taxon>Hypocreomycetidae</taxon>
        <taxon>Hypocreales</taxon>
        <taxon>Nectriaceae</taxon>
        <taxon>Neonectria</taxon>
    </lineage>
</organism>
<dbReference type="PROSITE" id="PS50088">
    <property type="entry name" value="ANK_REPEAT"/>
    <property type="match status" value="1"/>
</dbReference>
<gene>
    <name evidence="4" type="ORF">AK830_g5128</name>
</gene>